<comment type="caution">
    <text evidence="2">The sequence shown here is derived from an EMBL/GenBank/DDBJ whole genome shotgun (WGS) entry which is preliminary data.</text>
</comment>
<dbReference type="Proteomes" id="UP001205920">
    <property type="component" value="Unassembled WGS sequence"/>
</dbReference>
<name>A0AAW5HRS3_9CORY</name>
<evidence type="ECO:0008006" key="4">
    <source>
        <dbReference type="Google" id="ProtNLM"/>
    </source>
</evidence>
<evidence type="ECO:0000313" key="2">
    <source>
        <dbReference type="EMBL" id="MCO6394188.1"/>
    </source>
</evidence>
<dbReference type="EMBL" id="JAEUWV010000003">
    <property type="protein sequence ID" value="MCO6394188.1"/>
    <property type="molecule type" value="Genomic_DNA"/>
</dbReference>
<feature type="transmembrane region" description="Helical" evidence="1">
    <location>
        <begin position="109"/>
        <end position="130"/>
    </location>
</feature>
<protein>
    <recommendedName>
        <fullName evidence="4">Integral membrane protein</fullName>
    </recommendedName>
</protein>
<dbReference type="AlphaFoldDB" id="A0AAW5HRS3"/>
<accession>A0AAW5HRS3</accession>
<keyword evidence="1" id="KW-0472">Membrane</keyword>
<feature type="transmembrane region" description="Helical" evidence="1">
    <location>
        <begin position="30"/>
        <end position="63"/>
    </location>
</feature>
<keyword evidence="1" id="KW-0812">Transmembrane</keyword>
<evidence type="ECO:0000256" key="1">
    <source>
        <dbReference type="SAM" id="Phobius"/>
    </source>
</evidence>
<evidence type="ECO:0000313" key="3">
    <source>
        <dbReference type="Proteomes" id="UP001205920"/>
    </source>
</evidence>
<proteinExistence type="predicted"/>
<keyword evidence="1" id="KW-1133">Transmembrane helix</keyword>
<feature type="transmembrane region" description="Helical" evidence="1">
    <location>
        <begin position="83"/>
        <end position="103"/>
    </location>
</feature>
<gene>
    <name evidence="2" type="ORF">JMN37_04200</name>
</gene>
<organism evidence="2 3">
    <name type="scientific">Corynebacterium lipophilum</name>
    <dbReference type="NCBI Taxonomy" id="2804918"/>
    <lineage>
        <taxon>Bacteria</taxon>
        <taxon>Bacillati</taxon>
        <taxon>Actinomycetota</taxon>
        <taxon>Actinomycetes</taxon>
        <taxon>Mycobacteriales</taxon>
        <taxon>Corynebacteriaceae</taxon>
        <taxon>Corynebacterium</taxon>
    </lineage>
</organism>
<keyword evidence="3" id="KW-1185">Reference proteome</keyword>
<dbReference type="RefSeq" id="WP_145945257.1">
    <property type="nucleotide sequence ID" value="NZ_JAEUWV010000003.1"/>
</dbReference>
<sequence length="143" mass="14992">MDQEPVTELIPVVSEVSQGRFAPWERALSAVIAGVVVFGVSAGNLWVSSLACLGLVALVFALAALPSRRRYQASPRGGRRSGFLVGVVWAGVVAVSLVVLFAVPERYTLTGGVLAAFVAASAVWGVFAYLDSSDAKRRGLVES</sequence>
<reference evidence="2 3" key="1">
    <citation type="submission" date="2021-01" db="EMBL/GenBank/DDBJ databases">
        <title>Identification and Characterization of Corynebacterium sp.</title>
        <authorList>
            <person name="Luo Q."/>
            <person name="Qu P."/>
            <person name="Chen Q."/>
        </authorList>
    </citation>
    <scope>NUCLEOTIDE SEQUENCE [LARGE SCALE GENOMIC DNA]</scope>
    <source>
        <strain evidence="2 3">MC-18</strain>
    </source>
</reference>